<reference evidence="1 2" key="1">
    <citation type="journal article" date="2023" name="Plants (Basel)">
        <title>Bridging the Gap: Combining Genomics and Transcriptomics Approaches to Understand Stylosanthes scabra, an Orphan Legume from the Brazilian Caatinga.</title>
        <authorList>
            <person name="Ferreira-Neto J.R.C."/>
            <person name="da Silva M.D."/>
            <person name="Binneck E."/>
            <person name="de Melo N.F."/>
            <person name="da Silva R.H."/>
            <person name="de Melo A.L.T.M."/>
            <person name="Pandolfi V."/>
            <person name="Bustamante F.O."/>
            <person name="Brasileiro-Vidal A.C."/>
            <person name="Benko-Iseppon A.M."/>
        </authorList>
    </citation>
    <scope>NUCLEOTIDE SEQUENCE [LARGE SCALE GENOMIC DNA]</scope>
    <source>
        <tissue evidence="1">Leaves</tissue>
    </source>
</reference>
<proteinExistence type="predicted"/>
<gene>
    <name evidence="1" type="ORF">PIB30_089579</name>
</gene>
<comment type="caution">
    <text evidence="1">The sequence shown here is derived from an EMBL/GenBank/DDBJ whole genome shotgun (WGS) entry which is preliminary data.</text>
</comment>
<dbReference type="EMBL" id="JASCZI010031891">
    <property type="protein sequence ID" value="MED6127598.1"/>
    <property type="molecule type" value="Genomic_DNA"/>
</dbReference>
<protein>
    <submittedName>
        <fullName evidence="1">Uncharacterized protein</fullName>
    </submittedName>
</protein>
<accession>A0ABU6RVE0</accession>
<evidence type="ECO:0000313" key="1">
    <source>
        <dbReference type="EMBL" id="MED6127598.1"/>
    </source>
</evidence>
<organism evidence="1 2">
    <name type="scientific">Stylosanthes scabra</name>
    <dbReference type="NCBI Taxonomy" id="79078"/>
    <lineage>
        <taxon>Eukaryota</taxon>
        <taxon>Viridiplantae</taxon>
        <taxon>Streptophyta</taxon>
        <taxon>Embryophyta</taxon>
        <taxon>Tracheophyta</taxon>
        <taxon>Spermatophyta</taxon>
        <taxon>Magnoliopsida</taxon>
        <taxon>eudicotyledons</taxon>
        <taxon>Gunneridae</taxon>
        <taxon>Pentapetalae</taxon>
        <taxon>rosids</taxon>
        <taxon>fabids</taxon>
        <taxon>Fabales</taxon>
        <taxon>Fabaceae</taxon>
        <taxon>Papilionoideae</taxon>
        <taxon>50 kb inversion clade</taxon>
        <taxon>dalbergioids sensu lato</taxon>
        <taxon>Dalbergieae</taxon>
        <taxon>Pterocarpus clade</taxon>
        <taxon>Stylosanthes</taxon>
    </lineage>
</organism>
<evidence type="ECO:0000313" key="2">
    <source>
        <dbReference type="Proteomes" id="UP001341840"/>
    </source>
</evidence>
<keyword evidence="2" id="KW-1185">Reference proteome</keyword>
<dbReference type="Proteomes" id="UP001341840">
    <property type="component" value="Unassembled WGS sequence"/>
</dbReference>
<sequence>MPQTKHLAIVRPDQTPSITKVKGQNSTVSLSQTARQLTLVVALEPITSTVVVNDLLSDLEVLSEAYACSMDANKEIVVKTSSTTQVD</sequence>
<name>A0ABU6RVE0_9FABA</name>